<dbReference type="Gene3D" id="2.60.120.10">
    <property type="entry name" value="Jelly Rolls"/>
    <property type="match status" value="1"/>
</dbReference>
<dbReference type="InterPro" id="IPR009057">
    <property type="entry name" value="Homeodomain-like_sf"/>
</dbReference>
<dbReference type="InterPro" id="IPR003313">
    <property type="entry name" value="AraC-bd"/>
</dbReference>
<dbReference type="PANTHER" id="PTHR46796">
    <property type="entry name" value="HTH-TYPE TRANSCRIPTIONAL ACTIVATOR RHAS-RELATED"/>
    <property type="match status" value="1"/>
</dbReference>
<evidence type="ECO:0000256" key="4">
    <source>
        <dbReference type="ARBA" id="ARBA00023163"/>
    </source>
</evidence>
<dbReference type="AlphaFoldDB" id="A0A2M8RTN6"/>
<name>A0A2M8RTN6_9PAST</name>
<dbReference type="Pfam" id="PF12833">
    <property type="entry name" value="HTH_18"/>
    <property type="match status" value="1"/>
</dbReference>
<dbReference type="GO" id="GO:0003700">
    <property type="term" value="F:DNA-binding transcription factor activity"/>
    <property type="evidence" value="ECO:0007669"/>
    <property type="project" value="InterPro"/>
</dbReference>
<evidence type="ECO:0000256" key="2">
    <source>
        <dbReference type="ARBA" id="ARBA00023125"/>
    </source>
</evidence>
<keyword evidence="3" id="KW-0010">Activator</keyword>
<keyword evidence="1" id="KW-0805">Transcription regulation</keyword>
<evidence type="ECO:0000256" key="3">
    <source>
        <dbReference type="ARBA" id="ARBA00023159"/>
    </source>
</evidence>
<protein>
    <submittedName>
        <fullName evidence="6">HTH-type transcriptional activator RhaS</fullName>
    </submittedName>
</protein>
<evidence type="ECO:0000259" key="5">
    <source>
        <dbReference type="PROSITE" id="PS01124"/>
    </source>
</evidence>
<dbReference type="PRINTS" id="PR00032">
    <property type="entry name" value="HTHARAC"/>
</dbReference>
<dbReference type="InterPro" id="IPR018060">
    <property type="entry name" value="HTH_AraC"/>
</dbReference>
<organism evidence="6 7">
    <name type="scientific">Caviibacterium pharyngocola</name>
    <dbReference type="NCBI Taxonomy" id="28159"/>
    <lineage>
        <taxon>Bacteria</taxon>
        <taxon>Pseudomonadati</taxon>
        <taxon>Pseudomonadota</taxon>
        <taxon>Gammaproteobacteria</taxon>
        <taxon>Pasteurellales</taxon>
        <taxon>Pasteurellaceae</taxon>
        <taxon>Caviibacterium</taxon>
    </lineage>
</organism>
<dbReference type="EMBL" id="PHGZ01000025">
    <property type="protein sequence ID" value="PJG82224.1"/>
    <property type="molecule type" value="Genomic_DNA"/>
</dbReference>
<dbReference type="SUPFAM" id="SSF51182">
    <property type="entry name" value="RmlC-like cupins"/>
    <property type="match status" value="1"/>
</dbReference>
<dbReference type="Gene3D" id="1.10.10.60">
    <property type="entry name" value="Homeodomain-like"/>
    <property type="match status" value="2"/>
</dbReference>
<sequence length="284" mass="33540">MLKNNKWLGRKERRDMIQKLSFKDFFHSTKQQLAIEPRAPQMNYPEHTHDFSELVIVTKGKGRHILNGYQHDLHKGMVLYIDAADHHLYENVSDLHLANILLKDHNDFRFIHNLDALLKNLKPNDASYKIVNQNTLDLINSNINHLISQNTPETKLQCECSFFQLVTLMQHNYINSKTKGTTEEKGQQILNWLSYNFTEEINWAKLTRQFGLSVRTLHRFFKDKIGLTPQNYLIKLRLSNAYYQIRYTDKAIIDIAIECGFNDSCYFSTCFKNQFKISPRELRR</sequence>
<keyword evidence="4" id="KW-0804">Transcription</keyword>
<dbReference type="Proteomes" id="UP000230282">
    <property type="component" value="Unassembled WGS sequence"/>
</dbReference>
<dbReference type="InterPro" id="IPR020449">
    <property type="entry name" value="Tscrpt_reg_AraC-type_HTH"/>
</dbReference>
<feature type="domain" description="HTH araC/xylS-type" evidence="5">
    <location>
        <begin position="187"/>
        <end position="284"/>
    </location>
</feature>
<evidence type="ECO:0000256" key="1">
    <source>
        <dbReference type="ARBA" id="ARBA00023015"/>
    </source>
</evidence>
<keyword evidence="7" id="KW-1185">Reference proteome</keyword>
<evidence type="ECO:0000313" key="6">
    <source>
        <dbReference type="EMBL" id="PJG82224.1"/>
    </source>
</evidence>
<comment type="caution">
    <text evidence="6">The sequence shown here is derived from an EMBL/GenBank/DDBJ whole genome shotgun (WGS) entry which is preliminary data.</text>
</comment>
<dbReference type="InterPro" id="IPR011051">
    <property type="entry name" value="RmlC_Cupin_sf"/>
</dbReference>
<dbReference type="PROSITE" id="PS01124">
    <property type="entry name" value="HTH_ARAC_FAMILY_2"/>
    <property type="match status" value="1"/>
</dbReference>
<dbReference type="GO" id="GO:0043565">
    <property type="term" value="F:sequence-specific DNA binding"/>
    <property type="evidence" value="ECO:0007669"/>
    <property type="project" value="InterPro"/>
</dbReference>
<dbReference type="SMART" id="SM00342">
    <property type="entry name" value="HTH_ARAC"/>
    <property type="match status" value="1"/>
</dbReference>
<dbReference type="NCBIfam" id="NF010028">
    <property type="entry name" value="PRK13503.1"/>
    <property type="match status" value="1"/>
</dbReference>
<dbReference type="InterPro" id="IPR050204">
    <property type="entry name" value="AraC_XylS_family_regulators"/>
</dbReference>
<dbReference type="SUPFAM" id="SSF46689">
    <property type="entry name" value="Homeodomain-like"/>
    <property type="match status" value="2"/>
</dbReference>
<reference evidence="6 7" key="1">
    <citation type="submission" date="2017-11" db="EMBL/GenBank/DDBJ databases">
        <title>Reclassification of Bisgaard taxon 5 as Caviibacterium pharyngocola gen. nov., sp. nov.</title>
        <authorList>
            <person name="Christensen H."/>
        </authorList>
    </citation>
    <scope>NUCLEOTIDE SEQUENCE [LARGE SCALE GENOMIC DNA]</scope>
    <source>
        <strain evidence="6 7">7_3</strain>
    </source>
</reference>
<dbReference type="PANTHER" id="PTHR46796:SF13">
    <property type="entry name" value="HTH-TYPE TRANSCRIPTIONAL ACTIVATOR RHAS"/>
    <property type="match status" value="1"/>
</dbReference>
<evidence type="ECO:0000313" key="7">
    <source>
        <dbReference type="Proteomes" id="UP000230282"/>
    </source>
</evidence>
<dbReference type="InterPro" id="IPR014710">
    <property type="entry name" value="RmlC-like_jellyroll"/>
</dbReference>
<accession>A0A2M8RTN6</accession>
<gene>
    <name evidence="6" type="ORF">CVP04_10195</name>
</gene>
<proteinExistence type="predicted"/>
<dbReference type="OrthoDB" id="2547276at2"/>
<dbReference type="Pfam" id="PF02311">
    <property type="entry name" value="AraC_binding"/>
    <property type="match status" value="1"/>
</dbReference>
<keyword evidence="2" id="KW-0238">DNA-binding</keyword>